<evidence type="ECO:0000256" key="3">
    <source>
        <dbReference type="ARBA" id="ARBA00022989"/>
    </source>
</evidence>
<name>A0A167X7V3_9HYPO</name>
<comment type="caution">
    <text evidence="8">The sequence shown here is derived from an EMBL/GenBank/DDBJ whole genome shotgun (WGS) entry which is preliminary data.</text>
</comment>
<proteinExistence type="inferred from homology"/>
<evidence type="ECO:0000313" key="9">
    <source>
        <dbReference type="Proteomes" id="UP000078544"/>
    </source>
</evidence>
<evidence type="ECO:0000256" key="4">
    <source>
        <dbReference type="ARBA" id="ARBA00023136"/>
    </source>
</evidence>
<feature type="transmembrane region" description="Helical" evidence="6">
    <location>
        <begin position="43"/>
        <end position="66"/>
    </location>
</feature>
<evidence type="ECO:0000256" key="2">
    <source>
        <dbReference type="ARBA" id="ARBA00022692"/>
    </source>
</evidence>
<keyword evidence="3 6" id="KW-1133">Transmembrane helix</keyword>
<accession>A0A167X7V3</accession>
<evidence type="ECO:0000259" key="7">
    <source>
        <dbReference type="Pfam" id="PF20684"/>
    </source>
</evidence>
<feature type="transmembrane region" description="Helical" evidence="6">
    <location>
        <begin position="241"/>
        <end position="261"/>
    </location>
</feature>
<sequence length="410" mass="45685">MSNPLENFPNLPPEVQEQILNRPALDPPPGLVSNFDNPDNRNAAGYGIAIACFTVASISFIIRVYYRARVLRKWTAEDYLASVGFLAYTGTMSSLFIHFHYCGYLVSQWDIRLKTFLIALQNMLPLIICCAVSSMFGRAAILIQWANIFNPNGFHNSFFWANRIILVVSILLSSATILSEILSCVPVRAHWQPWVNARCFNRKPLEFTATYACIIIDFAILLLPQNTIWKLNMNRIKKAGLSAIFSVGILVCLCPVGRAVFIHHLKYNAQENASYELGKQYIVGVAENTFIILVFCMPTIPAGLQASPVGRVIAQLLQSMGVLKPSEAGVKFVGPWRSRRRPGAACHNSSALPLSLMESQLSSKHMTESGNDESICHQFDIESRHSPADTTIATIQHAPRSQFIHCKAKE</sequence>
<dbReference type="AlphaFoldDB" id="A0A167X7V3"/>
<feature type="transmembrane region" description="Helical" evidence="6">
    <location>
        <begin position="209"/>
        <end position="229"/>
    </location>
</feature>
<feature type="domain" description="Rhodopsin" evidence="7">
    <location>
        <begin position="62"/>
        <end position="301"/>
    </location>
</feature>
<keyword evidence="2 6" id="KW-0812">Transmembrane</keyword>
<feature type="transmembrane region" description="Helical" evidence="6">
    <location>
        <begin position="78"/>
        <end position="99"/>
    </location>
</feature>
<feature type="transmembrane region" description="Helical" evidence="6">
    <location>
        <begin position="164"/>
        <end position="189"/>
    </location>
</feature>
<dbReference type="PANTHER" id="PTHR33048">
    <property type="entry name" value="PTH11-LIKE INTEGRAL MEMBRANE PROTEIN (AFU_ORTHOLOGUE AFUA_5G11245)"/>
    <property type="match status" value="1"/>
</dbReference>
<gene>
    <name evidence="8" type="ORF">AAL_07631</name>
</gene>
<dbReference type="PANTHER" id="PTHR33048:SF47">
    <property type="entry name" value="INTEGRAL MEMBRANE PROTEIN-RELATED"/>
    <property type="match status" value="1"/>
</dbReference>
<reference evidence="8 9" key="1">
    <citation type="journal article" date="2016" name="Genome Biol. Evol.">
        <title>Divergent and convergent evolution of fungal pathogenicity.</title>
        <authorList>
            <person name="Shang Y."/>
            <person name="Xiao G."/>
            <person name="Zheng P."/>
            <person name="Cen K."/>
            <person name="Zhan S."/>
            <person name="Wang C."/>
        </authorList>
    </citation>
    <scope>NUCLEOTIDE SEQUENCE [LARGE SCALE GENOMIC DNA]</scope>
    <source>
        <strain evidence="8 9">RCEF 2490</strain>
    </source>
</reference>
<dbReference type="OrthoDB" id="4935043at2759"/>
<feature type="transmembrane region" description="Helical" evidence="6">
    <location>
        <begin position="119"/>
        <end position="143"/>
    </location>
</feature>
<keyword evidence="9" id="KW-1185">Reference proteome</keyword>
<evidence type="ECO:0000313" key="8">
    <source>
        <dbReference type="EMBL" id="KZZ89738.1"/>
    </source>
</evidence>
<evidence type="ECO:0000256" key="1">
    <source>
        <dbReference type="ARBA" id="ARBA00004141"/>
    </source>
</evidence>
<dbReference type="STRING" id="1081109.A0A167X7V3"/>
<protein>
    <recommendedName>
        <fullName evidence="7">Rhodopsin domain-containing protein</fullName>
    </recommendedName>
</protein>
<comment type="similarity">
    <text evidence="5">Belongs to the SAT4 family.</text>
</comment>
<dbReference type="InterPro" id="IPR052337">
    <property type="entry name" value="SAT4-like"/>
</dbReference>
<comment type="subcellular location">
    <subcellularLocation>
        <location evidence="1">Membrane</location>
        <topology evidence="1">Multi-pass membrane protein</topology>
    </subcellularLocation>
</comment>
<organism evidence="8 9">
    <name type="scientific">Moelleriella libera RCEF 2490</name>
    <dbReference type="NCBI Taxonomy" id="1081109"/>
    <lineage>
        <taxon>Eukaryota</taxon>
        <taxon>Fungi</taxon>
        <taxon>Dikarya</taxon>
        <taxon>Ascomycota</taxon>
        <taxon>Pezizomycotina</taxon>
        <taxon>Sordariomycetes</taxon>
        <taxon>Hypocreomycetidae</taxon>
        <taxon>Hypocreales</taxon>
        <taxon>Clavicipitaceae</taxon>
        <taxon>Moelleriella</taxon>
    </lineage>
</organism>
<feature type="transmembrane region" description="Helical" evidence="6">
    <location>
        <begin position="281"/>
        <end position="304"/>
    </location>
</feature>
<evidence type="ECO:0000256" key="6">
    <source>
        <dbReference type="SAM" id="Phobius"/>
    </source>
</evidence>
<keyword evidence="4 6" id="KW-0472">Membrane</keyword>
<dbReference type="EMBL" id="AZGY01000024">
    <property type="protein sequence ID" value="KZZ89738.1"/>
    <property type="molecule type" value="Genomic_DNA"/>
</dbReference>
<dbReference type="InterPro" id="IPR049326">
    <property type="entry name" value="Rhodopsin_dom_fungi"/>
</dbReference>
<dbReference type="Proteomes" id="UP000078544">
    <property type="component" value="Unassembled WGS sequence"/>
</dbReference>
<evidence type="ECO:0000256" key="5">
    <source>
        <dbReference type="ARBA" id="ARBA00038359"/>
    </source>
</evidence>
<dbReference type="GO" id="GO:0016020">
    <property type="term" value="C:membrane"/>
    <property type="evidence" value="ECO:0007669"/>
    <property type="project" value="UniProtKB-SubCell"/>
</dbReference>
<dbReference type="Pfam" id="PF20684">
    <property type="entry name" value="Fung_rhodopsin"/>
    <property type="match status" value="1"/>
</dbReference>